<proteinExistence type="predicted"/>
<dbReference type="InterPro" id="IPR016161">
    <property type="entry name" value="Ald_DH/histidinol_DH"/>
</dbReference>
<evidence type="ECO:0000256" key="1">
    <source>
        <dbReference type="ARBA" id="ARBA00023002"/>
    </source>
</evidence>
<dbReference type="InterPro" id="IPR015590">
    <property type="entry name" value="Aldehyde_DH_dom"/>
</dbReference>
<dbReference type="EMBL" id="JARXVE010000009">
    <property type="protein sequence ID" value="MDH6198117.1"/>
    <property type="molecule type" value="Genomic_DNA"/>
</dbReference>
<dbReference type="RefSeq" id="WP_280834709.1">
    <property type="nucleotide sequence ID" value="NZ_JARXVE010000009.1"/>
</dbReference>
<protein>
    <submittedName>
        <fullName evidence="3">Acyl-CoA reductase-like NAD-dependent aldehyde dehydrogenase</fullName>
    </submittedName>
</protein>
<evidence type="ECO:0000313" key="3">
    <source>
        <dbReference type="EMBL" id="MDH6198117.1"/>
    </source>
</evidence>
<feature type="domain" description="Aldehyde dehydrogenase" evidence="2">
    <location>
        <begin position="25"/>
        <end position="487"/>
    </location>
</feature>
<dbReference type="SUPFAM" id="SSF53720">
    <property type="entry name" value="ALDH-like"/>
    <property type="match status" value="1"/>
</dbReference>
<keyword evidence="1" id="KW-0560">Oxidoreductase</keyword>
<comment type="caution">
    <text evidence="3">The sequence shown here is derived from an EMBL/GenBank/DDBJ whole genome shotgun (WGS) entry which is preliminary data.</text>
</comment>
<dbReference type="Gene3D" id="3.40.605.10">
    <property type="entry name" value="Aldehyde Dehydrogenase, Chain A, domain 1"/>
    <property type="match status" value="1"/>
</dbReference>
<dbReference type="InterPro" id="IPR016160">
    <property type="entry name" value="Ald_DH_CS_CYS"/>
</dbReference>
<dbReference type="Proteomes" id="UP001160130">
    <property type="component" value="Unassembled WGS sequence"/>
</dbReference>
<dbReference type="Pfam" id="PF00171">
    <property type="entry name" value="Aldedh"/>
    <property type="match status" value="1"/>
</dbReference>
<accession>A0ABT6L589</accession>
<dbReference type="InterPro" id="IPR016162">
    <property type="entry name" value="Ald_DH_N"/>
</dbReference>
<evidence type="ECO:0000259" key="2">
    <source>
        <dbReference type="Pfam" id="PF00171"/>
    </source>
</evidence>
<organism evidence="3 4">
    <name type="scientific">Mycolicibacterium frederiksbergense</name>
    <dbReference type="NCBI Taxonomy" id="117567"/>
    <lineage>
        <taxon>Bacteria</taxon>
        <taxon>Bacillati</taxon>
        <taxon>Actinomycetota</taxon>
        <taxon>Actinomycetes</taxon>
        <taxon>Mycobacteriales</taxon>
        <taxon>Mycobacteriaceae</taxon>
        <taxon>Mycolicibacterium</taxon>
    </lineage>
</organism>
<dbReference type="PANTHER" id="PTHR11699">
    <property type="entry name" value="ALDEHYDE DEHYDROGENASE-RELATED"/>
    <property type="match status" value="1"/>
</dbReference>
<dbReference type="PROSITE" id="PS00070">
    <property type="entry name" value="ALDEHYDE_DEHYDR_CYS"/>
    <property type="match status" value="1"/>
</dbReference>
<sequence length="504" mass="53642">MSTSIHTRNAYLPEADYLQYIDGVWVGGSGSFEAVDPSVGTPWAVVPQGSTADVERAVAAARSAFRGWRKTTLDRRQAILLAIADRFESGGERFASLLATENGRPIREAFIADIPTVQAVFRFYAGAIRAFNGEQVPLANPDTLLYTKREPLGVVAAVLSWNSPLITFANKVAPALAGGNTIVVKPSEYASVSILEFVAMIADLLPPGVLNIVTGVGPETGAALVSHPDVAKITFTGGPSTAKAILGSAAGALTPSLMELGGKGPMIVAADADLEIAVQDALMGIYLANGEACIASSRLLLHDDIHDEFVARFTDVARRIAVGDATDPGTEVGPLVSRLQLDLVRGHLDRARGEGVSVLVGDEPLDLDPSLAGGFYQRPVLLADPDGRATITRTEVFGPVTVAERFSSDEEAVARANSTRYGLAAGVWTRDLRRAHRMADELDAGIVWVNRWFDLPPGMPMGGRGDSGFGRELSFETLREYTAVKSVNIDLSVERHPLWGLSEA</sequence>
<evidence type="ECO:0000313" key="4">
    <source>
        <dbReference type="Proteomes" id="UP001160130"/>
    </source>
</evidence>
<name>A0ABT6L589_9MYCO</name>
<keyword evidence="4" id="KW-1185">Reference proteome</keyword>
<dbReference type="InterPro" id="IPR016163">
    <property type="entry name" value="Ald_DH_C"/>
</dbReference>
<gene>
    <name evidence="3" type="ORF">M2272_004776</name>
</gene>
<dbReference type="Gene3D" id="3.40.309.10">
    <property type="entry name" value="Aldehyde Dehydrogenase, Chain A, domain 2"/>
    <property type="match status" value="1"/>
</dbReference>
<reference evidence="3 4" key="1">
    <citation type="submission" date="2023-04" db="EMBL/GenBank/DDBJ databases">
        <title>Forest soil microbial communities from Buena Vista Peninsula, Colon Province, Panama.</title>
        <authorList>
            <person name="Bouskill N."/>
        </authorList>
    </citation>
    <scope>NUCLEOTIDE SEQUENCE [LARGE SCALE GENOMIC DNA]</scope>
    <source>
        <strain evidence="3 4">AC80</strain>
    </source>
</reference>